<dbReference type="STRING" id="1817825.A2720_02395"/>
<keyword evidence="5 6" id="KW-0472">Membrane</keyword>
<evidence type="ECO:0000313" key="8">
    <source>
        <dbReference type="EMBL" id="OGE81368.1"/>
    </source>
</evidence>
<proteinExistence type="inferred from homology"/>
<evidence type="ECO:0000256" key="2">
    <source>
        <dbReference type="ARBA" id="ARBA00009399"/>
    </source>
</evidence>
<dbReference type="InterPro" id="IPR051401">
    <property type="entry name" value="GtrA_CellWall_Glycosyl"/>
</dbReference>
<keyword evidence="3 6" id="KW-0812">Transmembrane</keyword>
<evidence type="ECO:0000313" key="9">
    <source>
        <dbReference type="Proteomes" id="UP000178892"/>
    </source>
</evidence>
<comment type="caution">
    <text evidence="8">The sequence shown here is derived from an EMBL/GenBank/DDBJ whole genome shotgun (WGS) entry which is preliminary data.</text>
</comment>
<evidence type="ECO:0000256" key="1">
    <source>
        <dbReference type="ARBA" id="ARBA00004141"/>
    </source>
</evidence>
<dbReference type="AlphaFoldDB" id="A0A1F5NUP2"/>
<comment type="similarity">
    <text evidence="2">Belongs to the GtrA family.</text>
</comment>
<dbReference type="InterPro" id="IPR007267">
    <property type="entry name" value="GtrA_DPMS_TM"/>
</dbReference>
<evidence type="ECO:0000256" key="3">
    <source>
        <dbReference type="ARBA" id="ARBA00022692"/>
    </source>
</evidence>
<name>A0A1F5NUP2_9BACT</name>
<protein>
    <recommendedName>
        <fullName evidence="7">GtrA/DPMS transmembrane domain-containing protein</fullName>
    </recommendedName>
</protein>
<evidence type="ECO:0000259" key="7">
    <source>
        <dbReference type="Pfam" id="PF04138"/>
    </source>
</evidence>
<dbReference type="Proteomes" id="UP000178892">
    <property type="component" value="Unassembled WGS sequence"/>
</dbReference>
<sequence>MNYSLVTGQFIRFAIIGGLNTAIDFALLNLLSWATGIYEGNWIILLNTISFSVAVINSYILNKRWAFGDQGSGEGGRKFTLFLAVSIVGAVINTAVVRVVSTNIDPMFGLSQELWLNVGKVLATGLSLVWNFIGYKILVFKK</sequence>
<comment type="subcellular location">
    <subcellularLocation>
        <location evidence="1">Membrane</location>
        <topology evidence="1">Multi-pass membrane protein</topology>
    </subcellularLocation>
</comment>
<evidence type="ECO:0000256" key="4">
    <source>
        <dbReference type="ARBA" id="ARBA00022989"/>
    </source>
</evidence>
<dbReference type="Pfam" id="PF04138">
    <property type="entry name" value="GtrA_DPMS_TM"/>
    <property type="match status" value="1"/>
</dbReference>
<accession>A0A1F5NUP2</accession>
<feature type="transmembrane region" description="Helical" evidence="6">
    <location>
        <begin position="121"/>
        <end position="140"/>
    </location>
</feature>
<gene>
    <name evidence="8" type="ORF">A2720_02395</name>
</gene>
<dbReference type="GO" id="GO:0005886">
    <property type="term" value="C:plasma membrane"/>
    <property type="evidence" value="ECO:0007669"/>
    <property type="project" value="TreeGrafter"/>
</dbReference>
<feature type="transmembrane region" description="Helical" evidence="6">
    <location>
        <begin position="81"/>
        <end position="101"/>
    </location>
</feature>
<dbReference type="GO" id="GO:0000271">
    <property type="term" value="P:polysaccharide biosynthetic process"/>
    <property type="evidence" value="ECO:0007669"/>
    <property type="project" value="InterPro"/>
</dbReference>
<evidence type="ECO:0000256" key="6">
    <source>
        <dbReference type="SAM" id="Phobius"/>
    </source>
</evidence>
<reference evidence="8 9" key="1">
    <citation type="journal article" date="2016" name="Nat. Commun.">
        <title>Thousands of microbial genomes shed light on interconnected biogeochemical processes in an aquifer system.</title>
        <authorList>
            <person name="Anantharaman K."/>
            <person name="Brown C.T."/>
            <person name="Hug L.A."/>
            <person name="Sharon I."/>
            <person name="Castelle C.J."/>
            <person name="Probst A.J."/>
            <person name="Thomas B.C."/>
            <person name="Singh A."/>
            <person name="Wilkins M.J."/>
            <person name="Karaoz U."/>
            <person name="Brodie E.L."/>
            <person name="Williams K.H."/>
            <person name="Hubbard S.S."/>
            <person name="Banfield J.F."/>
        </authorList>
    </citation>
    <scope>NUCLEOTIDE SEQUENCE [LARGE SCALE GENOMIC DNA]</scope>
</reference>
<feature type="transmembrane region" description="Helical" evidence="6">
    <location>
        <begin position="40"/>
        <end position="60"/>
    </location>
</feature>
<dbReference type="PANTHER" id="PTHR38459">
    <property type="entry name" value="PROPHAGE BACTOPRENOL-LINKED GLUCOSE TRANSLOCASE HOMOLOG"/>
    <property type="match status" value="1"/>
</dbReference>
<feature type="domain" description="GtrA/DPMS transmembrane" evidence="7">
    <location>
        <begin position="12"/>
        <end position="140"/>
    </location>
</feature>
<organism evidence="8 9">
    <name type="scientific">Candidatus Doudnabacteria bacterium RIFCSPHIGHO2_01_FULL_46_24</name>
    <dbReference type="NCBI Taxonomy" id="1817825"/>
    <lineage>
        <taxon>Bacteria</taxon>
        <taxon>Candidatus Doudnaibacteriota</taxon>
    </lineage>
</organism>
<evidence type="ECO:0000256" key="5">
    <source>
        <dbReference type="ARBA" id="ARBA00023136"/>
    </source>
</evidence>
<dbReference type="PANTHER" id="PTHR38459:SF1">
    <property type="entry name" value="PROPHAGE BACTOPRENOL-LINKED GLUCOSE TRANSLOCASE HOMOLOG"/>
    <property type="match status" value="1"/>
</dbReference>
<feature type="transmembrane region" description="Helical" evidence="6">
    <location>
        <begin position="12"/>
        <end position="34"/>
    </location>
</feature>
<keyword evidence="4 6" id="KW-1133">Transmembrane helix</keyword>
<dbReference type="EMBL" id="MFEL01000008">
    <property type="protein sequence ID" value="OGE81368.1"/>
    <property type="molecule type" value="Genomic_DNA"/>
</dbReference>